<feature type="domain" description="Zinc-hook" evidence="13">
    <location>
        <begin position="407"/>
        <end position="506"/>
    </location>
</feature>
<dbReference type="InterPro" id="IPR038729">
    <property type="entry name" value="Rad50/SbcC_AAA"/>
</dbReference>
<dbReference type="InterPro" id="IPR000627">
    <property type="entry name" value="Intradiol_dOase_C"/>
</dbReference>
<dbReference type="InterPro" id="IPR053480">
    <property type="entry name" value="DSB_repair_ATPase"/>
</dbReference>
<keyword evidence="6 10" id="KW-0067">ATP-binding</keyword>
<dbReference type="GeneID" id="14650849"/>
<reference evidence="14 15" key="1">
    <citation type="journal article" date="2013" name="Genome Announc.">
        <title>Genome of the haloarchaeon Natronomonas moolapensis, a neutrophilic member of a previously haloalkaliphilic genus.</title>
        <authorList>
            <person name="Dyall-Smith M.L."/>
            <person name="Pfeiffer F."/>
            <person name="Oberwinkler T."/>
            <person name="Klee K."/>
            <person name="Rampp M."/>
            <person name="Palm P."/>
            <person name="Gross K."/>
            <person name="Schuster S.C."/>
            <person name="Oesterhelt D."/>
        </authorList>
    </citation>
    <scope>NUCLEOTIDE SEQUENCE [LARGE SCALE GENOMIC DNA]</scope>
    <source>
        <strain evidence="15">DSM 18674 / JCM 14361 / 8.8.11</strain>
    </source>
</reference>
<comment type="similarity">
    <text evidence="9">Belongs to the Sph1/Sph2 family.</text>
</comment>
<dbReference type="STRING" id="268739.Nmlp_1699"/>
<dbReference type="PANTHER" id="PTHR32114:SF2">
    <property type="entry name" value="ABC TRANSPORTER ABCH.3"/>
    <property type="match status" value="1"/>
</dbReference>
<evidence type="ECO:0000256" key="6">
    <source>
        <dbReference type="ARBA" id="ARBA00022840"/>
    </source>
</evidence>
<feature type="region of interest" description="Disordered" evidence="12">
    <location>
        <begin position="337"/>
        <end position="362"/>
    </location>
</feature>
<comment type="domain">
    <text evidence="10">The two conserved Cys that bind zinc constitute the zinc-hook, which separates the large intramolecular coiled coil regions. The 2 Cys residues coordinate one molecule of zinc with the help of the 2 Cys residues of the zinc-hook of another Rad50 molecule, thereby forming a V-shaped homodimer.</text>
</comment>
<dbReference type="Gene3D" id="1.10.287.510">
    <property type="entry name" value="Helix hairpin bin"/>
    <property type="match status" value="1"/>
</dbReference>
<evidence type="ECO:0000256" key="9">
    <source>
        <dbReference type="ARBA" id="ARBA00049666"/>
    </source>
</evidence>
<feature type="coiled-coil region" evidence="10">
    <location>
        <begin position="529"/>
        <end position="621"/>
    </location>
</feature>
<dbReference type="NCBIfam" id="NF041035">
    <property type="entry name" value="Rad50_Halo"/>
    <property type="match status" value="1"/>
</dbReference>
<comment type="cofactor">
    <cofactor evidence="10">
        <name>Zn(2+)</name>
        <dbReference type="ChEBI" id="CHEBI:29105"/>
    </cofactor>
    <text evidence="10">Binds 1 zinc ion per homodimer.</text>
</comment>
<name>M1XKH3_NATM8</name>
<dbReference type="HOGENOM" id="CLU_004785_0_1_2"/>
<evidence type="ECO:0000259" key="13">
    <source>
        <dbReference type="PROSITE" id="PS51131"/>
    </source>
</evidence>
<dbReference type="PROSITE" id="PS00083">
    <property type="entry name" value="INTRADIOL_DIOXYGENAS"/>
    <property type="match status" value="1"/>
</dbReference>
<dbReference type="RefSeq" id="WP_015408730.1">
    <property type="nucleotide sequence ID" value="NC_020388.1"/>
</dbReference>
<keyword evidence="7 10" id="KW-0175">Coiled coil</keyword>
<dbReference type="NCBIfam" id="NF002572">
    <property type="entry name" value="PRK02224.1"/>
    <property type="match status" value="1"/>
</dbReference>
<dbReference type="Gene3D" id="3.40.50.300">
    <property type="entry name" value="P-loop containing nucleotide triphosphate hydrolases"/>
    <property type="match status" value="2"/>
</dbReference>
<evidence type="ECO:0000256" key="11">
    <source>
        <dbReference type="PROSITE-ProRule" id="PRU00471"/>
    </source>
</evidence>
<dbReference type="GO" id="GO:0006302">
    <property type="term" value="P:double-strand break repair"/>
    <property type="evidence" value="ECO:0007669"/>
    <property type="project" value="UniProtKB-UniRule"/>
</dbReference>
<evidence type="ECO:0000313" key="15">
    <source>
        <dbReference type="Proteomes" id="UP000011867"/>
    </source>
</evidence>
<evidence type="ECO:0000256" key="10">
    <source>
        <dbReference type="HAMAP-Rule" id="MF_00449"/>
    </source>
</evidence>
<dbReference type="EMBL" id="HF582854">
    <property type="protein sequence ID" value="CCQ35894.1"/>
    <property type="molecule type" value="Genomic_DNA"/>
</dbReference>
<feature type="coiled-coil region" evidence="10">
    <location>
        <begin position="648"/>
        <end position="730"/>
    </location>
</feature>
<organism evidence="14 15">
    <name type="scientific">Natronomonas moolapensis (strain DSM 18674 / CECT 7526 / JCM 14361 / 8.8.11)</name>
    <dbReference type="NCBI Taxonomy" id="268739"/>
    <lineage>
        <taxon>Archaea</taxon>
        <taxon>Methanobacteriati</taxon>
        <taxon>Methanobacteriota</taxon>
        <taxon>Stenosarchaea group</taxon>
        <taxon>Halobacteria</taxon>
        <taxon>Halobacteriales</taxon>
        <taxon>Natronomonadaceae</taxon>
        <taxon>Natronomonas</taxon>
    </lineage>
</organism>
<dbReference type="GO" id="GO:0005524">
    <property type="term" value="F:ATP binding"/>
    <property type="evidence" value="ECO:0007669"/>
    <property type="project" value="UniProtKB-UniRule"/>
</dbReference>
<evidence type="ECO:0000256" key="12">
    <source>
        <dbReference type="SAM" id="MobiDB-lite"/>
    </source>
</evidence>
<keyword evidence="2 10" id="KW-0547">Nucleotide-binding</keyword>
<evidence type="ECO:0000256" key="3">
    <source>
        <dbReference type="ARBA" id="ARBA00022763"/>
    </source>
</evidence>
<dbReference type="KEGG" id="nmo:Nmlp_1699"/>
<feature type="binding site" evidence="10 11">
    <location>
        <position position="457"/>
    </location>
    <ligand>
        <name>Zn(2+)</name>
        <dbReference type="ChEBI" id="CHEBI:29105"/>
    </ligand>
</feature>
<dbReference type="OrthoDB" id="25344at2157"/>
<feature type="binding site" evidence="10 11">
    <location>
        <position position="454"/>
    </location>
    <ligand>
        <name>Zn(2+)</name>
        <dbReference type="ChEBI" id="CHEBI:29105"/>
    </ligand>
</feature>
<dbReference type="HAMAP" id="MF_00449">
    <property type="entry name" value="RAD50"/>
    <property type="match status" value="1"/>
</dbReference>
<evidence type="ECO:0000256" key="5">
    <source>
        <dbReference type="ARBA" id="ARBA00022833"/>
    </source>
</evidence>
<sequence length="887" mass="99679">MNFERLDLRNFKCYTDSEVSLREGVTVIHGVNGSGKSSLLEACFFALYGSGAIDGTLEDAISNDAEEMVVELWFSHDGGSYHLEREVKVRGDTAKTTTCVLETPDGTVEQVTDVEAHIEELLRMDASAFVNCAYVRQGEVNKLINASPGERQDMIDGLLQLGVLEEYRERASEARLGVKHVLDDKRGALAQLDEQIEDKEDKDLHARLNGLEDELDELNADIEEKERSREQARETLQSAESVIEEYEQRREEIAELDEEIETLASEIADAERERESLGERIREVRQRAETLQAELDGALADTDFQSADRNAASERLDELEQSAEEIRDRIEERRLEAQRHASEAETKRERAEELRADAAEARETAAELEAEIEADRAELGERRDRLESLADEAEALREALADAPVERDELEDHRESVDEELTAAREATAELRADLANARETVEEAEALLEAGRCPECGQSVEGSPHVEGIDDDRARVETLASELEAAEGRIERLEATRERAEGFVETAAELDRLEERHEDVASLVEGMAETVEAKADRAEQRRTEADAAEANAESVLEAAETAETNAESARTAIGELNSKKARIDERREGVVRIAELLDDVAAHEREAERLRERRESVAEGNDLRRERLADKRDRTAELKAAFDEAALERAEADRERAAEYLDEVETYLEARRERRDELQNAIGGVKNELEELEALRARREALCDTVDRLESLYEEARDLQAMYADLRTELRQRNVDRLEAMLNETFDLVYRNDSYARIELDGEYELTVYQKDGTPLDPDQLSGGERALFNLSLRCAIYRLLSEGIDGQAPTPPLILDEPTVFLDSGHVSKLVELIESMTDHGVAQIIVVSHDEELVGAADDLIAVRKDPTTNRSSVERSARTEALP</sequence>
<dbReference type="eggNOG" id="arCOG00368">
    <property type="taxonomic scope" value="Archaea"/>
</dbReference>
<comment type="function">
    <text evidence="10">Part of the Rad50/Mre11 complex, which is involved in the early steps of DNA double-strand break (DSB) repair. Rad50 controls the balance between DNA end bridging and DNA resection via ATP-dependent structural rearrangements of the Rad50/Mre11 complex.</text>
</comment>
<keyword evidence="3 10" id="KW-0227">DNA damage</keyword>
<dbReference type="InterPro" id="IPR003959">
    <property type="entry name" value="ATPase_AAA_core"/>
</dbReference>
<evidence type="ECO:0000256" key="7">
    <source>
        <dbReference type="ARBA" id="ARBA00023054"/>
    </source>
</evidence>
<dbReference type="InterPro" id="IPR013134">
    <property type="entry name" value="Zn_hook_RAD50"/>
</dbReference>
<evidence type="ECO:0000256" key="2">
    <source>
        <dbReference type="ARBA" id="ARBA00022741"/>
    </source>
</evidence>
<keyword evidence="4 10" id="KW-0378">Hydrolase</keyword>
<evidence type="ECO:0000313" key="14">
    <source>
        <dbReference type="EMBL" id="CCQ35894.1"/>
    </source>
</evidence>
<comment type="caution">
    <text evidence="10">Lacks conserved residue(s) required for the propagation of feature annotation.</text>
</comment>
<dbReference type="PANTHER" id="PTHR32114">
    <property type="entry name" value="ABC TRANSPORTER ABCH.3"/>
    <property type="match status" value="1"/>
</dbReference>
<dbReference type="Pfam" id="PF13476">
    <property type="entry name" value="AAA_23"/>
    <property type="match status" value="1"/>
</dbReference>
<dbReference type="GO" id="GO:0016887">
    <property type="term" value="F:ATP hydrolysis activity"/>
    <property type="evidence" value="ECO:0007669"/>
    <property type="project" value="UniProtKB-UniRule"/>
</dbReference>
<keyword evidence="5 10" id="KW-0862">Zinc</keyword>
<evidence type="ECO:0000256" key="4">
    <source>
        <dbReference type="ARBA" id="ARBA00022801"/>
    </source>
</evidence>
<feature type="binding site" evidence="10">
    <location>
        <begin position="32"/>
        <end position="38"/>
    </location>
    <ligand>
        <name>ATP</name>
        <dbReference type="ChEBI" id="CHEBI:30616"/>
    </ligand>
</feature>
<dbReference type="AlphaFoldDB" id="M1XKH3"/>
<keyword evidence="15" id="KW-1185">Reference proteome</keyword>
<feature type="binding site" evidence="10">
    <location>
        <position position="137"/>
    </location>
    <ligand>
        <name>ATP</name>
        <dbReference type="ChEBI" id="CHEBI:30616"/>
    </ligand>
</feature>
<gene>
    <name evidence="10 14" type="primary">rad50</name>
    <name evidence="14" type="ordered locus">Nmlp_1699</name>
</gene>
<comment type="subunit">
    <text evidence="10">Homodimer. Forms a heterotetramer composed of two Mre11 subunits and two Rad50 subunits.</text>
</comment>
<comment type="similarity">
    <text evidence="10">Belongs to the SMC family. RAD50 subfamily.</text>
</comment>
<dbReference type="InterPro" id="IPR022982">
    <property type="entry name" value="Rad50_ATPase_archaeal"/>
</dbReference>
<accession>M1XKH3</accession>
<keyword evidence="8 10" id="KW-0234">DNA repair</keyword>
<dbReference type="InterPro" id="IPR027417">
    <property type="entry name" value="P-loop_NTPase"/>
</dbReference>
<dbReference type="GO" id="GO:0008199">
    <property type="term" value="F:ferric iron binding"/>
    <property type="evidence" value="ECO:0007669"/>
    <property type="project" value="InterPro"/>
</dbReference>
<protein>
    <recommendedName>
        <fullName evidence="10">DNA double-strand break repair Rad50 ATPase</fullName>
    </recommendedName>
</protein>
<dbReference type="SUPFAM" id="SSF52540">
    <property type="entry name" value="P-loop containing nucleoside triphosphate hydrolases"/>
    <property type="match status" value="2"/>
</dbReference>
<dbReference type="PROSITE" id="PS51131">
    <property type="entry name" value="ZN_HOOK"/>
    <property type="match status" value="1"/>
</dbReference>
<dbReference type="Pfam" id="PF13304">
    <property type="entry name" value="AAA_21"/>
    <property type="match status" value="1"/>
</dbReference>
<dbReference type="SUPFAM" id="SSF75712">
    <property type="entry name" value="Rad50 coiled-coil Zn hook"/>
    <property type="match status" value="1"/>
</dbReference>
<evidence type="ECO:0000256" key="8">
    <source>
        <dbReference type="ARBA" id="ARBA00023204"/>
    </source>
</evidence>
<keyword evidence="1 10" id="KW-0479">Metal-binding</keyword>
<dbReference type="GO" id="GO:0008270">
    <property type="term" value="F:zinc ion binding"/>
    <property type="evidence" value="ECO:0007669"/>
    <property type="project" value="UniProtKB-UniRule"/>
</dbReference>
<feature type="binding site" evidence="10">
    <location>
        <position position="12"/>
    </location>
    <ligand>
        <name>ATP</name>
        <dbReference type="ChEBI" id="CHEBI:30616"/>
    </ligand>
</feature>
<dbReference type="Proteomes" id="UP000011867">
    <property type="component" value="Chromosome"/>
</dbReference>
<evidence type="ECO:0000256" key="1">
    <source>
        <dbReference type="ARBA" id="ARBA00022723"/>
    </source>
</evidence>
<proteinExistence type="inferred from homology"/>